<evidence type="ECO:0000256" key="1">
    <source>
        <dbReference type="SAM" id="MobiDB-lite"/>
    </source>
</evidence>
<proteinExistence type="predicted"/>
<evidence type="ECO:0000313" key="3">
    <source>
        <dbReference type="Proteomes" id="UP001054252"/>
    </source>
</evidence>
<sequence length="101" mass="10904">MEFFRELKEFRGNQDREEEEGVVSVELITMIVPPTLQDLLESITLECNASPSIADGSSDDHSPSFKGSSSEKTPSEGESVGIGIGSPLMTSMKEGVPVLEE</sequence>
<dbReference type="Proteomes" id="UP001054252">
    <property type="component" value="Unassembled WGS sequence"/>
</dbReference>
<organism evidence="2 3">
    <name type="scientific">Rubroshorea leprosula</name>
    <dbReference type="NCBI Taxonomy" id="152421"/>
    <lineage>
        <taxon>Eukaryota</taxon>
        <taxon>Viridiplantae</taxon>
        <taxon>Streptophyta</taxon>
        <taxon>Embryophyta</taxon>
        <taxon>Tracheophyta</taxon>
        <taxon>Spermatophyta</taxon>
        <taxon>Magnoliopsida</taxon>
        <taxon>eudicotyledons</taxon>
        <taxon>Gunneridae</taxon>
        <taxon>Pentapetalae</taxon>
        <taxon>rosids</taxon>
        <taxon>malvids</taxon>
        <taxon>Malvales</taxon>
        <taxon>Dipterocarpaceae</taxon>
        <taxon>Rubroshorea</taxon>
    </lineage>
</organism>
<reference evidence="2 3" key="1">
    <citation type="journal article" date="2021" name="Commun. Biol.">
        <title>The genome of Shorea leprosula (Dipterocarpaceae) highlights the ecological relevance of drought in aseasonal tropical rainforests.</title>
        <authorList>
            <person name="Ng K.K.S."/>
            <person name="Kobayashi M.J."/>
            <person name="Fawcett J.A."/>
            <person name="Hatakeyama M."/>
            <person name="Paape T."/>
            <person name="Ng C.H."/>
            <person name="Ang C.C."/>
            <person name="Tnah L.H."/>
            <person name="Lee C.T."/>
            <person name="Nishiyama T."/>
            <person name="Sese J."/>
            <person name="O'Brien M.J."/>
            <person name="Copetti D."/>
            <person name="Mohd Noor M.I."/>
            <person name="Ong R.C."/>
            <person name="Putra M."/>
            <person name="Sireger I.Z."/>
            <person name="Indrioko S."/>
            <person name="Kosugi Y."/>
            <person name="Izuno A."/>
            <person name="Isagi Y."/>
            <person name="Lee S.L."/>
            <person name="Shimizu K.K."/>
        </authorList>
    </citation>
    <scope>NUCLEOTIDE SEQUENCE [LARGE SCALE GENOMIC DNA]</scope>
    <source>
        <strain evidence="2">214</strain>
    </source>
</reference>
<name>A0AAV5K648_9ROSI</name>
<dbReference type="EMBL" id="BPVZ01000058">
    <property type="protein sequence ID" value="GKV21717.1"/>
    <property type="molecule type" value="Genomic_DNA"/>
</dbReference>
<protein>
    <submittedName>
        <fullName evidence="2">Uncharacterized protein</fullName>
    </submittedName>
</protein>
<comment type="caution">
    <text evidence="2">The sequence shown here is derived from an EMBL/GenBank/DDBJ whole genome shotgun (WGS) entry which is preliminary data.</text>
</comment>
<keyword evidence="3" id="KW-1185">Reference proteome</keyword>
<gene>
    <name evidence="2" type="ORF">SLEP1_g31671</name>
</gene>
<dbReference type="AlphaFoldDB" id="A0AAV5K648"/>
<evidence type="ECO:0000313" key="2">
    <source>
        <dbReference type="EMBL" id="GKV21717.1"/>
    </source>
</evidence>
<accession>A0AAV5K648</accession>
<feature type="region of interest" description="Disordered" evidence="1">
    <location>
        <begin position="50"/>
        <end position="101"/>
    </location>
</feature>